<evidence type="ECO:0000256" key="5">
    <source>
        <dbReference type="ARBA" id="ARBA00022989"/>
    </source>
</evidence>
<dbReference type="GO" id="GO:0046961">
    <property type="term" value="F:proton-transporting ATPase activity, rotational mechanism"/>
    <property type="evidence" value="ECO:0007669"/>
    <property type="project" value="InterPro"/>
</dbReference>
<evidence type="ECO:0000256" key="4">
    <source>
        <dbReference type="ARBA" id="ARBA00022692"/>
    </source>
</evidence>
<keyword evidence="8" id="KW-0375">Hydrogen ion transport</keyword>
<keyword evidence="3 8" id="KW-0813">Transport</keyword>
<comment type="caution">
    <text evidence="8">Lacks conserved residue(s) required for the propagation of feature annotation.</text>
</comment>
<dbReference type="PANTHER" id="PTHR11629">
    <property type="entry name" value="VACUOLAR PROTON ATPASES"/>
    <property type="match status" value="1"/>
</dbReference>
<feature type="region of interest" description="Disordered" evidence="9">
    <location>
        <begin position="210"/>
        <end position="229"/>
    </location>
</feature>
<evidence type="ECO:0000256" key="2">
    <source>
        <dbReference type="ARBA" id="ARBA00009904"/>
    </source>
</evidence>
<dbReference type="GO" id="GO:0016471">
    <property type="term" value="C:vacuolar proton-transporting V-type ATPase complex"/>
    <property type="evidence" value="ECO:0007669"/>
    <property type="project" value="TreeGrafter"/>
</dbReference>
<feature type="transmembrane region" description="Helical" evidence="8">
    <location>
        <begin position="67"/>
        <end position="95"/>
    </location>
</feature>
<dbReference type="OrthoDB" id="5855300at2759"/>
<gene>
    <name evidence="10" type="ORF">SVUK_LOCUS18575</name>
</gene>
<proteinExistence type="inferred from homology"/>
<comment type="function">
    <text evidence="8">Essential component of the vacuolar proton pump (V-ATPase), a multimeric enzyme that catalyzes the translocation of protons across the membranes. Required for assembly and activity of the V-ATPase.</text>
</comment>
<accession>A0A3P7K578</accession>
<evidence type="ECO:0000256" key="6">
    <source>
        <dbReference type="ARBA" id="ARBA00023065"/>
    </source>
</evidence>
<evidence type="ECO:0000256" key="7">
    <source>
        <dbReference type="ARBA" id="ARBA00023136"/>
    </source>
</evidence>
<dbReference type="EMBL" id="UYYB01124012">
    <property type="protein sequence ID" value="VDM83577.1"/>
    <property type="molecule type" value="Genomic_DNA"/>
</dbReference>
<feature type="transmembrane region" description="Helical" evidence="8">
    <location>
        <begin position="177"/>
        <end position="196"/>
    </location>
</feature>
<keyword evidence="11" id="KW-1185">Reference proteome</keyword>
<keyword evidence="4 8" id="KW-0812">Transmembrane</keyword>
<keyword evidence="5 8" id="KW-1133">Transmembrane helix</keyword>
<evidence type="ECO:0000313" key="10">
    <source>
        <dbReference type="EMBL" id="VDM83577.1"/>
    </source>
</evidence>
<dbReference type="Pfam" id="PF01496">
    <property type="entry name" value="V_ATPase_I"/>
    <property type="match status" value="2"/>
</dbReference>
<comment type="similarity">
    <text evidence="2 8">Belongs to the V-ATPase 116 kDa subunit family.</text>
</comment>
<keyword evidence="6 8" id="KW-0406">Ion transport</keyword>
<sequence>MGMFSIYTGFLYNDIYSKSINIFGSSWKNPYPRSLLEHMDEQGYNNTQTLDLTWPPEYSHNSSLVDIFFVFLPQCFFLGCIFVYLCVMVVLKWIYFYVNPTFIFGQLYPGSNCAPSLLIGLINMFMLKPRDPGFVEHVNYKNATASVIINGKNYTYDVYDQCYLQQWYPNQALIEEILLLLAVVSIPIMLLVKPFYIRWRHNRGLPLPGGHHDAGGEEEVTSSSHFNHG</sequence>
<protein>
    <recommendedName>
        <fullName evidence="8">V-type proton ATPase subunit a</fullName>
    </recommendedName>
</protein>
<organism evidence="10 11">
    <name type="scientific">Strongylus vulgaris</name>
    <name type="common">Blood worm</name>
    <dbReference type="NCBI Taxonomy" id="40348"/>
    <lineage>
        <taxon>Eukaryota</taxon>
        <taxon>Metazoa</taxon>
        <taxon>Ecdysozoa</taxon>
        <taxon>Nematoda</taxon>
        <taxon>Chromadorea</taxon>
        <taxon>Rhabditida</taxon>
        <taxon>Rhabditina</taxon>
        <taxon>Rhabditomorpha</taxon>
        <taxon>Strongyloidea</taxon>
        <taxon>Strongylidae</taxon>
        <taxon>Strongylus</taxon>
    </lineage>
</organism>
<evidence type="ECO:0000256" key="1">
    <source>
        <dbReference type="ARBA" id="ARBA00004141"/>
    </source>
</evidence>
<dbReference type="GO" id="GO:0005886">
    <property type="term" value="C:plasma membrane"/>
    <property type="evidence" value="ECO:0007669"/>
    <property type="project" value="TreeGrafter"/>
</dbReference>
<name>A0A3P7K578_STRVU</name>
<dbReference type="GO" id="GO:0033179">
    <property type="term" value="C:proton-transporting V-type ATPase, V0 domain"/>
    <property type="evidence" value="ECO:0007669"/>
    <property type="project" value="InterPro"/>
</dbReference>
<keyword evidence="7 8" id="KW-0472">Membrane</keyword>
<feature type="transmembrane region" description="Helical" evidence="8">
    <location>
        <begin position="107"/>
        <end position="127"/>
    </location>
</feature>
<reference evidence="10 11" key="1">
    <citation type="submission" date="2018-11" db="EMBL/GenBank/DDBJ databases">
        <authorList>
            <consortium name="Pathogen Informatics"/>
        </authorList>
    </citation>
    <scope>NUCLEOTIDE SEQUENCE [LARGE SCALE GENOMIC DNA]</scope>
</reference>
<dbReference type="AlphaFoldDB" id="A0A3P7K578"/>
<dbReference type="PANTHER" id="PTHR11629:SF58">
    <property type="entry name" value="V-TYPE PROTON ATPASE 116 KDA SUBUNIT A 3"/>
    <property type="match status" value="1"/>
</dbReference>
<evidence type="ECO:0000256" key="3">
    <source>
        <dbReference type="ARBA" id="ARBA00022448"/>
    </source>
</evidence>
<evidence type="ECO:0000256" key="8">
    <source>
        <dbReference type="RuleBase" id="RU361189"/>
    </source>
</evidence>
<evidence type="ECO:0000313" key="11">
    <source>
        <dbReference type="Proteomes" id="UP000270094"/>
    </source>
</evidence>
<dbReference type="GO" id="GO:0051117">
    <property type="term" value="F:ATPase binding"/>
    <property type="evidence" value="ECO:0007669"/>
    <property type="project" value="TreeGrafter"/>
</dbReference>
<dbReference type="Proteomes" id="UP000270094">
    <property type="component" value="Unassembled WGS sequence"/>
</dbReference>
<dbReference type="GO" id="GO:0007035">
    <property type="term" value="P:vacuolar acidification"/>
    <property type="evidence" value="ECO:0007669"/>
    <property type="project" value="TreeGrafter"/>
</dbReference>
<evidence type="ECO:0000256" key="9">
    <source>
        <dbReference type="SAM" id="MobiDB-lite"/>
    </source>
</evidence>
<comment type="subcellular location">
    <subcellularLocation>
        <location evidence="1">Membrane</location>
        <topology evidence="1">Multi-pass membrane protein</topology>
    </subcellularLocation>
</comment>
<dbReference type="InterPro" id="IPR002490">
    <property type="entry name" value="V-ATPase_116kDa_su"/>
</dbReference>